<dbReference type="InterPro" id="IPR051910">
    <property type="entry name" value="ComF/GntX_DNA_util-trans"/>
</dbReference>
<dbReference type="EMBL" id="JACHBL010000001">
    <property type="protein sequence ID" value="MBB5597245.1"/>
    <property type="molecule type" value="Genomic_DNA"/>
</dbReference>
<evidence type="ECO:0000259" key="2">
    <source>
        <dbReference type="Pfam" id="PF00156"/>
    </source>
</evidence>
<comment type="similarity">
    <text evidence="1">Belongs to the ComF/GntX family.</text>
</comment>
<evidence type="ECO:0000313" key="4">
    <source>
        <dbReference type="Proteomes" id="UP000523863"/>
    </source>
</evidence>
<keyword evidence="4" id="KW-1185">Reference proteome</keyword>
<accession>A0A7W9DA48</accession>
<dbReference type="GO" id="GO:0016757">
    <property type="term" value="F:glycosyltransferase activity"/>
    <property type="evidence" value="ECO:0007669"/>
    <property type="project" value="UniProtKB-KW"/>
</dbReference>
<organism evidence="3 4">
    <name type="scientific">Neomicrococcus lactis</name>
    <dbReference type="NCBI Taxonomy" id="732241"/>
    <lineage>
        <taxon>Bacteria</taxon>
        <taxon>Bacillati</taxon>
        <taxon>Actinomycetota</taxon>
        <taxon>Actinomycetes</taxon>
        <taxon>Micrococcales</taxon>
        <taxon>Micrococcaceae</taxon>
        <taxon>Neomicrococcus</taxon>
    </lineage>
</organism>
<dbReference type="InterPro" id="IPR000836">
    <property type="entry name" value="PRTase_dom"/>
</dbReference>
<evidence type="ECO:0000256" key="1">
    <source>
        <dbReference type="ARBA" id="ARBA00008007"/>
    </source>
</evidence>
<dbReference type="CDD" id="cd06223">
    <property type="entry name" value="PRTases_typeI"/>
    <property type="match status" value="1"/>
</dbReference>
<protein>
    <submittedName>
        <fullName evidence="3">Putative amidophosphoribosyltransferase</fullName>
    </submittedName>
</protein>
<dbReference type="PANTHER" id="PTHR47505">
    <property type="entry name" value="DNA UTILIZATION PROTEIN YHGH"/>
    <property type="match status" value="1"/>
</dbReference>
<dbReference type="RefSeq" id="WP_183640190.1">
    <property type="nucleotide sequence ID" value="NZ_JACHBL010000001.1"/>
</dbReference>
<dbReference type="SUPFAM" id="SSF53271">
    <property type="entry name" value="PRTase-like"/>
    <property type="match status" value="1"/>
</dbReference>
<keyword evidence="3" id="KW-0328">Glycosyltransferase</keyword>
<dbReference type="Proteomes" id="UP000523863">
    <property type="component" value="Unassembled WGS sequence"/>
</dbReference>
<feature type="domain" description="Phosphoribosyltransferase" evidence="2">
    <location>
        <begin position="207"/>
        <end position="264"/>
    </location>
</feature>
<dbReference type="PANTHER" id="PTHR47505:SF1">
    <property type="entry name" value="DNA UTILIZATION PROTEIN YHGH"/>
    <property type="match status" value="1"/>
</dbReference>
<evidence type="ECO:0000313" key="3">
    <source>
        <dbReference type="EMBL" id="MBB5597245.1"/>
    </source>
</evidence>
<name>A0A7W9DA48_9MICC</name>
<dbReference type="Gene3D" id="3.40.50.2020">
    <property type="match status" value="1"/>
</dbReference>
<reference evidence="3 4" key="1">
    <citation type="submission" date="2020-08" db="EMBL/GenBank/DDBJ databases">
        <title>Sequencing the genomes of 1000 actinobacteria strains.</title>
        <authorList>
            <person name="Klenk H.-P."/>
        </authorList>
    </citation>
    <scope>NUCLEOTIDE SEQUENCE [LARGE SCALE GENOMIC DNA]</scope>
    <source>
        <strain evidence="3 4">DSM 23694</strain>
    </source>
</reference>
<dbReference type="Pfam" id="PF00156">
    <property type="entry name" value="Pribosyltran"/>
    <property type="match status" value="1"/>
</dbReference>
<comment type="caution">
    <text evidence="3">The sequence shown here is derived from an EMBL/GenBank/DDBJ whole genome shotgun (WGS) entry which is preliminary data.</text>
</comment>
<dbReference type="InterPro" id="IPR029057">
    <property type="entry name" value="PRTase-like"/>
</dbReference>
<proteinExistence type="inferred from homology"/>
<keyword evidence="3" id="KW-0808">Transferase</keyword>
<dbReference type="AlphaFoldDB" id="A0A7W9DA48"/>
<sequence length="269" mass="28672">MERQIAGGVPDSAARWVDSVLRSAWVSAVCAAFADLMWVLMPSDCVVCGARDAVLCSACTKNLHRSTLKPFRAEEAAEALPLDLETNVVLPVVAAGLYKDGVSATVLAFKNHQRFTLKKELGRSLARAVRTALEELDVGSQRTSSPVWVVPIPASPASLKKRGYWPVGELLKVASKSMSHSGGLNVRSILRVTSAAQSSHRGASARERRSRRGTMTLAPGLTVLKGQRVLLVDDVLTTGATLAQAHQVLRTAGFEVIGAAVLAATQNPR</sequence>
<gene>
    <name evidence="3" type="ORF">BKA12_000325</name>
</gene>